<evidence type="ECO:0000313" key="6">
    <source>
        <dbReference type="EMBL" id="TDT73049.1"/>
    </source>
</evidence>
<comment type="similarity">
    <text evidence="2 4">Belongs to the pyridoxal phosphate-binding protein YggS/PROSC family.</text>
</comment>
<dbReference type="FunFam" id="3.20.20.10:FF:000018">
    <property type="entry name" value="Pyridoxal phosphate homeostasis protein"/>
    <property type="match status" value="1"/>
</dbReference>
<comment type="caution">
    <text evidence="6">The sequence shown here is derived from an EMBL/GenBank/DDBJ whole genome shotgun (WGS) entry which is preliminary data.</text>
</comment>
<gene>
    <name evidence="6" type="ORF">BDE40_3230</name>
</gene>
<evidence type="ECO:0000259" key="5">
    <source>
        <dbReference type="Pfam" id="PF01168"/>
    </source>
</evidence>
<sequence>MSLTDIKNRIATAETRFGRTEGSTSLIAVSKVQPNDRVEFVLKEGHRIFGENRVQEAAGKWPEFRNSYDGIELHLLGPLQTNKTRQAMELFDYFHTLDRLKLAKRIAVMRDELGRCPKLFIQVNTGNEAQKAGISPEETDSFVEECRALDLPVIGLMCIPPVDEEPSEHFALLNSLAERNGLAELSMGMSSDFECAIEQGATFVRVGSAIFGERVAPKA</sequence>
<accession>A0A4R7LD71</accession>
<dbReference type="InterPro" id="IPR011078">
    <property type="entry name" value="PyrdxlP_homeostasis"/>
</dbReference>
<name>A0A4R7LD71_9RHOB</name>
<dbReference type="Gene3D" id="3.20.20.10">
    <property type="entry name" value="Alanine racemase"/>
    <property type="match status" value="1"/>
</dbReference>
<keyword evidence="7" id="KW-1185">Reference proteome</keyword>
<evidence type="ECO:0000256" key="2">
    <source>
        <dbReference type="HAMAP-Rule" id="MF_02087"/>
    </source>
</evidence>
<evidence type="ECO:0000256" key="1">
    <source>
        <dbReference type="ARBA" id="ARBA00022898"/>
    </source>
</evidence>
<dbReference type="OrthoDB" id="9804072at2"/>
<dbReference type="HAMAP" id="MF_02087">
    <property type="entry name" value="PLP_homeostasis"/>
    <property type="match status" value="1"/>
</dbReference>
<dbReference type="Pfam" id="PF01168">
    <property type="entry name" value="Ala_racemase_N"/>
    <property type="match status" value="1"/>
</dbReference>
<proteinExistence type="inferred from homology"/>
<dbReference type="SUPFAM" id="SSF51419">
    <property type="entry name" value="PLP-binding barrel"/>
    <property type="match status" value="1"/>
</dbReference>
<feature type="modified residue" description="N6-(pyridoxal phosphate)lysine" evidence="2 3">
    <location>
        <position position="31"/>
    </location>
</feature>
<feature type="domain" description="Alanine racemase N-terminal" evidence="5">
    <location>
        <begin position="3"/>
        <end position="214"/>
    </location>
</feature>
<dbReference type="EMBL" id="SOBH01000004">
    <property type="protein sequence ID" value="TDT73049.1"/>
    <property type="molecule type" value="Genomic_DNA"/>
</dbReference>
<comment type="cofactor">
    <cofactor evidence="3">
        <name>pyridoxal 5'-phosphate</name>
        <dbReference type="ChEBI" id="CHEBI:597326"/>
    </cofactor>
</comment>
<dbReference type="InterPro" id="IPR001608">
    <property type="entry name" value="Ala_racemase_N"/>
</dbReference>
<dbReference type="PANTHER" id="PTHR10146">
    <property type="entry name" value="PROLINE SYNTHETASE CO-TRANSCRIBED BACTERIAL HOMOLOG PROTEIN"/>
    <property type="match status" value="1"/>
</dbReference>
<protein>
    <recommendedName>
        <fullName evidence="2">Pyridoxal phosphate homeostasis protein</fullName>
        <shortName evidence="2">PLP homeostasis protein</shortName>
    </recommendedName>
</protein>
<dbReference type="CDD" id="cd00635">
    <property type="entry name" value="PLPDE_III_YBL036c_like"/>
    <property type="match status" value="1"/>
</dbReference>
<dbReference type="PIRSF" id="PIRSF004848">
    <property type="entry name" value="YBL036c_PLPDEIII"/>
    <property type="match status" value="1"/>
</dbReference>
<comment type="function">
    <text evidence="2">Pyridoxal 5'-phosphate (PLP)-binding protein, which is involved in PLP homeostasis.</text>
</comment>
<dbReference type="InterPro" id="IPR029066">
    <property type="entry name" value="PLP-binding_barrel"/>
</dbReference>
<organism evidence="6 7">
    <name type="scientific">Litoreibacter halocynthiae</name>
    <dbReference type="NCBI Taxonomy" id="1242689"/>
    <lineage>
        <taxon>Bacteria</taxon>
        <taxon>Pseudomonadati</taxon>
        <taxon>Pseudomonadota</taxon>
        <taxon>Alphaproteobacteria</taxon>
        <taxon>Rhodobacterales</taxon>
        <taxon>Roseobacteraceae</taxon>
        <taxon>Litoreibacter</taxon>
    </lineage>
</organism>
<evidence type="ECO:0000313" key="7">
    <source>
        <dbReference type="Proteomes" id="UP000294563"/>
    </source>
</evidence>
<dbReference type="Proteomes" id="UP000294563">
    <property type="component" value="Unassembled WGS sequence"/>
</dbReference>
<dbReference type="NCBIfam" id="TIGR00044">
    <property type="entry name" value="YggS family pyridoxal phosphate-dependent enzyme"/>
    <property type="match status" value="1"/>
</dbReference>
<evidence type="ECO:0000256" key="4">
    <source>
        <dbReference type="RuleBase" id="RU004514"/>
    </source>
</evidence>
<dbReference type="GO" id="GO:0030170">
    <property type="term" value="F:pyridoxal phosphate binding"/>
    <property type="evidence" value="ECO:0007669"/>
    <property type="project" value="UniProtKB-UniRule"/>
</dbReference>
<reference evidence="6 7" key="1">
    <citation type="submission" date="2019-03" db="EMBL/GenBank/DDBJ databases">
        <title>Genomic Encyclopedia of Archaeal and Bacterial Type Strains, Phase II (KMG-II): from individual species to whole genera.</title>
        <authorList>
            <person name="Goeker M."/>
        </authorList>
    </citation>
    <scope>NUCLEOTIDE SEQUENCE [LARGE SCALE GENOMIC DNA]</scope>
    <source>
        <strain evidence="6 7">DSM 29467</strain>
    </source>
</reference>
<keyword evidence="1 2" id="KW-0663">Pyridoxal phosphate</keyword>
<dbReference type="RefSeq" id="WP_134016194.1">
    <property type="nucleotide sequence ID" value="NZ_SOBH01000004.1"/>
</dbReference>
<evidence type="ECO:0000256" key="3">
    <source>
        <dbReference type="PIRSR" id="PIRSR004848-1"/>
    </source>
</evidence>
<dbReference type="PANTHER" id="PTHR10146:SF14">
    <property type="entry name" value="PYRIDOXAL PHOSPHATE HOMEOSTASIS PROTEIN"/>
    <property type="match status" value="1"/>
</dbReference>
<dbReference type="AlphaFoldDB" id="A0A4R7LD71"/>